<evidence type="ECO:0000256" key="7">
    <source>
        <dbReference type="RuleBase" id="RU003631"/>
    </source>
</evidence>
<evidence type="ECO:0000256" key="2">
    <source>
        <dbReference type="ARBA" id="ARBA00006242"/>
    </source>
</evidence>
<dbReference type="GO" id="GO:0000028">
    <property type="term" value="P:ribosomal small subunit assembly"/>
    <property type="evidence" value="ECO:0007669"/>
    <property type="project" value="UniProtKB-UniRule"/>
</dbReference>
<dbReference type="EMBL" id="CAJZBQ010000014">
    <property type="protein sequence ID" value="CAG9315667.1"/>
    <property type="molecule type" value="Genomic_DNA"/>
</dbReference>
<dbReference type="GO" id="GO:0003735">
    <property type="term" value="F:structural constituent of ribosome"/>
    <property type="evidence" value="ECO:0007669"/>
    <property type="project" value="UniProtKB-UniRule"/>
</dbReference>
<dbReference type="Pfam" id="PF00318">
    <property type="entry name" value="Ribosomal_S2"/>
    <property type="match status" value="2"/>
</dbReference>
<dbReference type="GO" id="GO:0022627">
    <property type="term" value="C:cytosolic small ribosomal subunit"/>
    <property type="evidence" value="ECO:0007669"/>
    <property type="project" value="UniProtKB-UniRule"/>
</dbReference>
<keyword evidence="5 6" id="KW-0687">Ribonucleoprotein</keyword>
<dbReference type="CDD" id="cd01425">
    <property type="entry name" value="RPS2"/>
    <property type="match status" value="1"/>
</dbReference>
<dbReference type="SUPFAM" id="SSF52313">
    <property type="entry name" value="Ribosomal protein S2"/>
    <property type="match status" value="1"/>
</dbReference>
<dbReference type="PRINTS" id="PR00395">
    <property type="entry name" value="RIBOSOMALS2"/>
</dbReference>
<evidence type="ECO:0000256" key="6">
    <source>
        <dbReference type="HAMAP-Rule" id="MF_03015"/>
    </source>
</evidence>
<evidence type="ECO:0000256" key="5">
    <source>
        <dbReference type="ARBA" id="ARBA00023274"/>
    </source>
</evidence>
<dbReference type="AlphaFoldDB" id="A0AAU9IR21"/>
<evidence type="ECO:0000313" key="10">
    <source>
        <dbReference type="Proteomes" id="UP001162131"/>
    </source>
</evidence>
<sequence>MSQQRKQQREEDIQLLLAVKAHLGTSNVSEFMKPYVFAKRPDGLNLIHLGKTWEKLMLAARAIVAVENPQDVIVISARPYGQRAVYKFSQYTETSYLAGRWTPGTFTNQRIPKFMEPRLIIVTDPLTDYQALQEASYVNVPTIAFCDTDSPMKFVDIAIPVNNKAKNSIAMMYWLLAREVLYLRGALSRSQQWDVMVDLFIWRDIEAEEKAAKEQGQVAREAKVYKQKEEWDQGAEAHPEGHEGGAHWGEENWGNQGEGEWTESNPPTSWD</sequence>
<dbReference type="InterPro" id="IPR005707">
    <property type="entry name" value="Ribosomal_uS2_euk/arc"/>
</dbReference>
<dbReference type="InterPro" id="IPR027498">
    <property type="entry name" value="Ribosomal_uS2_euk"/>
</dbReference>
<comment type="subunit">
    <text evidence="6">Component of the small ribosomal subunit. Mature ribosomes consist of a small (40S) and a large (60S) subunit. The 40S subunit contains about 33 different proteins and 1 molecule of RNA (18S). The 60S subunit contains about 49 different proteins and 3 molecules of RNA (25S, 5.8S and 5S). Interacts with ribosomal protein S21.</text>
</comment>
<gene>
    <name evidence="9" type="ORF">BSTOLATCC_MIC14417</name>
</gene>
<comment type="similarity">
    <text evidence="2 6 7">Belongs to the universal ribosomal protein uS2 family.</text>
</comment>
<dbReference type="InterPro" id="IPR023591">
    <property type="entry name" value="Ribosomal_uS2_flav_dom_sf"/>
</dbReference>
<keyword evidence="3 6" id="KW-0963">Cytoplasm</keyword>
<proteinExistence type="inferred from homology"/>
<comment type="caution">
    <text evidence="9">The sequence shown here is derived from an EMBL/GenBank/DDBJ whole genome shotgun (WGS) entry which is preliminary data.</text>
</comment>
<feature type="compositionally biased region" description="Basic and acidic residues" evidence="8">
    <location>
        <begin position="220"/>
        <end position="250"/>
    </location>
</feature>
<evidence type="ECO:0000256" key="3">
    <source>
        <dbReference type="ARBA" id="ARBA00022490"/>
    </source>
</evidence>
<dbReference type="HAMAP" id="MF_03015">
    <property type="entry name" value="Ribosomal_S2_euk"/>
    <property type="match status" value="1"/>
</dbReference>
<dbReference type="Gene3D" id="3.40.50.10490">
    <property type="entry name" value="Glucose-6-phosphate isomerase like protein, domain 1"/>
    <property type="match status" value="1"/>
</dbReference>
<evidence type="ECO:0000256" key="1">
    <source>
        <dbReference type="ARBA" id="ARBA00004496"/>
    </source>
</evidence>
<protein>
    <recommendedName>
        <fullName evidence="6">Small ribosomal subunit protein uS2</fullName>
    </recommendedName>
</protein>
<dbReference type="FunFam" id="3.40.50.10490:FF:000012">
    <property type="entry name" value="40S ribosomal protein SA"/>
    <property type="match status" value="1"/>
</dbReference>
<keyword evidence="4 6" id="KW-0689">Ribosomal protein</keyword>
<organism evidence="9 10">
    <name type="scientific">Blepharisma stoltei</name>
    <dbReference type="NCBI Taxonomy" id="1481888"/>
    <lineage>
        <taxon>Eukaryota</taxon>
        <taxon>Sar</taxon>
        <taxon>Alveolata</taxon>
        <taxon>Ciliophora</taxon>
        <taxon>Postciliodesmatophora</taxon>
        <taxon>Heterotrichea</taxon>
        <taxon>Heterotrichida</taxon>
        <taxon>Blepharismidae</taxon>
        <taxon>Blepharisma</taxon>
    </lineage>
</organism>
<accession>A0AAU9IR21</accession>
<dbReference type="Proteomes" id="UP001162131">
    <property type="component" value="Unassembled WGS sequence"/>
</dbReference>
<dbReference type="NCBIfam" id="TIGR01012">
    <property type="entry name" value="uS2_euk_arch"/>
    <property type="match status" value="1"/>
</dbReference>
<comment type="subcellular location">
    <subcellularLocation>
        <location evidence="1 6">Cytoplasm</location>
    </subcellularLocation>
</comment>
<dbReference type="InterPro" id="IPR018130">
    <property type="entry name" value="Ribosomal_uS2_CS"/>
</dbReference>
<dbReference type="PROSITE" id="PS00963">
    <property type="entry name" value="RIBOSOMAL_S2_2"/>
    <property type="match status" value="1"/>
</dbReference>
<evidence type="ECO:0000256" key="4">
    <source>
        <dbReference type="ARBA" id="ARBA00022980"/>
    </source>
</evidence>
<reference evidence="9" key="1">
    <citation type="submission" date="2021-09" db="EMBL/GenBank/DDBJ databases">
        <authorList>
            <consortium name="AG Swart"/>
            <person name="Singh M."/>
            <person name="Singh A."/>
            <person name="Seah K."/>
            <person name="Emmerich C."/>
        </authorList>
    </citation>
    <scope>NUCLEOTIDE SEQUENCE</scope>
    <source>
        <strain evidence="9">ATCC30299</strain>
    </source>
</reference>
<evidence type="ECO:0000256" key="8">
    <source>
        <dbReference type="SAM" id="MobiDB-lite"/>
    </source>
</evidence>
<comment type="function">
    <text evidence="6">Required for the assembly and/or stability of the 40S ribosomal subunit. Required for the processing of the 20S rRNA-precursor to mature 18S rRNA in a late step of the maturation of 40S ribosomal subunits.</text>
</comment>
<name>A0AAU9IR21_9CILI</name>
<feature type="compositionally biased region" description="Polar residues" evidence="8">
    <location>
        <begin position="262"/>
        <end position="271"/>
    </location>
</feature>
<evidence type="ECO:0000313" key="9">
    <source>
        <dbReference type="EMBL" id="CAG9315667.1"/>
    </source>
</evidence>
<keyword evidence="10" id="KW-1185">Reference proteome</keyword>
<dbReference type="InterPro" id="IPR001865">
    <property type="entry name" value="Ribosomal_uS2"/>
</dbReference>
<dbReference type="GO" id="GO:0006412">
    <property type="term" value="P:translation"/>
    <property type="evidence" value="ECO:0007669"/>
    <property type="project" value="UniProtKB-UniRule"/>
</dbReference>
<dbReference type="PANTHER" id="PTHR11489">
    <property type="entry name" value="40S RIBOSOMAL PROTEIN SA"/>
    <property type="match status" value="1"/>
</dbReference>
<feature type="region of interest" description="Disordered" evidence="8">
    <location>
        <begin position="216"/>
        <end position="271"/>
    </location>
</feature>